<evidence type="ECO:0000256" key="1">
    <source>
        <dbReference type="SAM" id="SignalP"/>
    </source>
</evidence>
<keyword evidence="1" id="KW-0732">Signal</keyword>
<evidence type="ECO:0000313" key="2">
    <source>
        <dbReference type="EMBL" id="TGZ36884.1"/>
    </source>
</evidence>
<accession>A0A4V3S7D1</accession>
<feature type="chain" id="PRO_5020534221" evidence="1">
    <location>
        <begin position="19"/>
        <end position="122"/>
    </location>
</feature>
<dbReference type="Proteomes" id="UP000310200">
    <property type="component" value="Unassembled WGS sequence"/>
</dbReference>
<gene>
    <name evidence="2" type="ORF">DBV15_06183</name>
</gene>
<name>A0A4V3S7D1_9HYME</name>
<sequence>MKTLTICLLMFCIVAVSSKPWICGYHPLSRGYIRCIHSNQPRWDRIDITNDSQGEVKKEAEEEVKDYIMPPEIELTPIHKLTDNRDRIPIVIPIQRRVLYSSRTANEGNEEIKETKDSMVVL</sequence>
<dbReference type="EMBL" id="QBLH01003666">
    <property type="protein sequence ID" value="TGZ36884.1"/>
    <property type="molecule type" value="Genomic_DNA"/>
</dbReference>
<evidence type="ECO:0000313" key="3">
    <source>
        <dbReference type="Proteomes" id="UP000310200"/>
    </source>
</evidence>
<proteinExistence type="predicted"/>
<comment type="caution">
    <text evidence="2">The sequence shown here is derived from an EMBL/GenBank/DDBJ whole genome shotgun (WGS) entry which is preliminary data.</text>
</comment>
<feature type="signal peptide" evidence="1">
    <location>
        <begin position="1"/>
        <end position="18"/>
    </location>
</feature>
<protein>
    <submittedName>
        <fullName evidence="2">Uncharacterized protein</fullName>
    </submittedName>
</protein>
<reference evidence="2 3" key="1">
    <citation type="journal article" date="2019" name="Philos. Trans. R. Soc. Lond., B, Biol. Sci.">
        <title>Ant behaviour and brain gene expression of defending hosts depend on the ecological success of the intruding social parasite.</title>
        <authorList>
            <person name="Kaur R."/>
            <person name="Stoldt M."/>
            <person name="Jongepier E."/>
            <person name="Feldmeyer B."/>
            <person name="Menzel F."/>
            <person name="Bornberg-Bauer E."/>
            <person name="Foitzik S."/>
        </authorList>
    </citation>
    <scope>NUCLEOTIDE SEQUENCE [LARGE SCALE GENOMIC DNA]</scope>
    <source>
        <tissue evidence="2">Whole body</tissue>
    </source>
</reference>
<organism evidence="2 3">
    <name type="scientific">Temnothorax longispinosus</name>
    <dbReference type="NCBI Taxonomy" id="300112"/>
    <lineage>
        <taxon>Eukaryota</taxon>
        <taxon>Metazoa</taxon>
        <taxon>Ecdysozoa</taxon>
        <taxon>Arthropoda</taxon>
        <taxon>Hexapoda</taxon>
        <taxon>Insecta</taxon>
        <taxon>Pterygota</taxon>
        <taxon>Neoptera</taxon>
        <taxon>Endopterygota</taxon>
        <taxon>Hymenoptera</taxon>
        <taxon>Apocrita</taxon>
        <taxon>Aculeata</taxon>
        <taxon>Formicoidea</taxon>
        <taxon>Formicidae</taxon>
        <taxon>Myrmicinae</taxon>
        <taxon>Temnothorax</taxon>
    </lineage>
</organism>
<keyword evidence="3" id="KW-1185">Reference proteome</keyword>
<dbReference type="AlphaFoldDB" id="A0A4V3S7D1"/>